<evidence type="ECO:0008006" key="3">
    <source>
        <dbReference type="Google" id="ProtNLM"/>
    </source>
</evidence>
<dbReference type="EMBL" id="MU150268">
    <property type="protein sequence ID" value="KAF9462813.1"/>
    <property type="molecule type" value="Genomic_DNA"/>
</dbReference>
<dbReference type="Proteomes" id="UP000807353">
    <property type="component" value="Unassembled WGS sequence"/>
</dbReference>
<comment type="caution">
    <text evidence="1">The sequence shown here is derived from an EMBL/GenBank/DDBJ whole genome shotgun (WGS) entry which is preliminary data.</text>
</comment>
<dbReference type="SUPFAM" id="SSF52058">
    <property type="entry name" value="L domain-like"/>
    <property type="match status" value="1"/>
</dbReference>
<dbReference type="AlphaFoldDB" id="A0A9P5Y3U8"/>
<reference evidence="1" key="1">
    <citation type="submission" date="2020-11" db="EMBL/GenBank/DDBJ databases">
        <authorList>
            <consortium name="DOE Joint Genome Institute"/>
            <person name="Ahrendt S."/>
            <person name="Riley R."/>
            <person name="Andreopoulos W."/>
            <person name="Labutti K."/>
            <person name="Pangilinan J."/>
            <person name="Ruiz-Duenas F.J."/>
            <person name="Barrasa J.M."/>
            <person name="Sanchez-Garcia M."/>
            <person name="Camarero S."/>
            <person name="Miyauchi S."/>
            <person name="Serrano A."/>
            <person name="Linde D."/>
            <person name="Babiker R."/>
            <person name="Drula E."/>
            <person name="Ayuso-Fernandez I."/>
            <person name="Pacheco R."/>
            <person name="Padilla G."/>
            <person name="Ferreira P."/>
            <person name="Barriuso J."/>
            <person name="Kellner H."/>
            <person name="Castanera R."/>
            <person name="Alfaro M."/>
            <person name="Ramirez L."/>
            <person name="Pisabarro A.G."/>
            <person name="Kuo A."/>
            <person name="Tritt A."/>
            <person name="Lipzen A."/>
            <person name="He G."/>
            <person name="Yan M."/>
            <person name="Ng V."/>
            <person name="Cullen D."/>
            <person name="Martin F."/>
            <person name="Rosso M.-N."/>
            <person name="Henrissat B."/>
            <person name="Hibbett D."/>
            <person name="Martinez A.T."/>
            <person name="Grigoriev I.V."/>
        </authorList>
    </citation>
    <scope>NUCLEOTIDE SEQUENCE</scope>
    <source>
        <strain evidence="1">CBS 247.69</strain>
    </source>
</reference>
<keyword evidence="2" id="KW-1185">Reference proteome</keyword>
<dbReference type="OrthoDB" id="3270296at2759"/>
<organism evidence="1 2">
    <name type="scientific">Collybia nuda</name>
    <dbReference type="NCBI Taxonomy" id="64659"/>
    <lineage>
        <taxon>Eukaryota</taxon>
        <taxon>Fungi</taxon>
        <taxon>Dikarya</taxon>
        <taxon>Basidiomycota</taxon>
        <taxon>Agaricomycotina</taxon>
        <taxon>Agaricomycetes</taxon>
        <taxon>Agaricomycetidae</taxon>
        <taxon>Agaricales</taxon>
        <taxon>Tricholomatineae</taxon>
        <taxon>Clitocybaceae</taxon>
        <taxon>Collybia</taxon>
    </lineage>
</organism>
<evidence type="ECO:0000313" key="2">
    <source>
        <dbReference type="Proteomes" id="UP000807353"/>
    </source>
</evidence>
<accession>A0A9P5Y3U8</accession>
<protein>
    <recommendedName>
        <fullName evidence="3">F-box domain-containing protein</fullName>
    </recommendedName>
</protein>
<name>A0A9P5Y3U8_9AGAR</name>
<dbReference type="InterPro" id="IPR032675">
    <property type="entry name" value="LRR_dom_sf"/>
</dbReference>
<gene>
    <name evidence="1" type="ORF">BDZ94DRAFT_1309339</name>
</gene>
<proteinExistence type="predicted"/>
<sequence>MDLLSFDVAEIILSSIASPGDLLALALTSHYWAGLILPHHIQYRKLFIGSEDHLPLWTHLAIRKDLAKNVREVHMSNVRRRGERCPTTLVPVLDVQPEEEETIFLRAFQNLERLEIFTWRAHKCPGYMDPHRNYKLFDILSNARYMRSIDILSVTRWQKKINETLWKTHPVFNLRNLTRFDLSGPFWRSFNQDFPLTSVLMQCPDIEEFSIFHTEILSTFTTCFFPRLRRLTIIGTGNSEIDLLKKFLHKHKTVQELTWYPLGGTRLLPDSLPALQKITSNHTFIMNLLQDETVPNRVLHNISRIHLDPPSIKILEEIDGSQVRELFLCPCAGVQGIRRIAKLFPNVVTLGILDEPFYDMMRVSIDDEICSLSLFPALECILTARIWTMISKLREWEARQDAITKLAYACPNLKYIVPSSPPKRKIVLSRDGEQVTWIELYLGD</sequence>
<evidence type="ECO:0000313" key="1">
    <source>
        <dbReference type="EMBL" id="KAF9462813.1"/>
    </source>
</evidence>
<dbReference type="Gene3D" id="3.80.10.10">
    <property type="entry name" value="Ribonuclease Inhibitor"/>
    <property type="match status" value="1"/>
</dbReference>